<name>A0AAV7UPX4_PLEWA</name>
<proteinExistence type="predicted"/>
<dbReference type="Proteomes" id="UP001066276">
    <property type="component" value="Chromosome 3_1"/>
</dbReference>
<comment type="caution">
    <text evidence="1">The sequence shown here is derived from an EMBL/GenBank/DDBJ whole genome shotgun (WGS) entry which is preliminary data.</text>
</comment>
<keyword evidence="2" id="KW-1185">Reference proteome</keyword>
<organism evidence="1 2">
    <name type="scientific">Pleurodeles waltl</name>
    <name type="common">Iberian ribbed newt</name>
    <dbReference type="NCBI Taxonomy" id="8319"/>
    <lineage>
        <taxon>Eukaryota</taxon>
        <taxon>Metazoa</taxon>
        <taxon>Chordata</taxon>
        <taxon>Craniata</taxon>
        <taxon>Vertebrata</taxon>
        <taxon>Euteleostomi</taxon>
        <taxon>Amphibia</taxon>
        <taxon>Batrachia</taxon>
        <taxon>Caudata</taxon>
        <taxon>Salamandroidea</taxon>
        <taxon>Salamandridae</taxon>
        <taxon>Pleurodelinae</taxon>
        <taxon>Pleurodeles</taxon>
    </lineage>
</organism>
<protein>
    <submittedName>
        <fullName evidence="1">Uncharacterized protein</fullName>
    </submittedName>
</protein>
<dbReference type="EMBL" id="JANPWB010000005">
    <property type="protein sequence ID" value="KAJ1190305.1"/>
    <property type="molecule type" value="Genomic_DNA"/>
</dbReference>
<dbReference type="AlphaFoldDB" id="A0AAV7UPX4"/>
<accession>A0AAV7UPX4</accession>
<gene>
    <name evidence="1" type="ORF">NDU88_007043</name>
</gene>
<evidence type="ECO:0000313" key="1">
    <source>
        <dbReference type="EMBL" id="KAJ1190305.1"/>
    </source>
</evidence>
<sequence>MPGTVAADSCLPPGAQALPLSSTGAPATSGAHLRPTEHQRHGALLGRRCTTLQGLKATRLKGRCTGRARLLQASAQARSSALPFGSSAGVPGPPGLLTLRGVRCALSVTRLHPIWGRKAVSEALAAEHGQNTSAHTAILATPPCITL</sequence>
<evidence type="ECO:0000313" key="2">
    <source>
        <dbReference type="Proteomes" id="UP001066276"/>
    </source>
</evidence>
<reference evidence="1" key="1">
    <citation type="journal article" date="2022" name="bioRxiv">
        <title>Sequencing and chromosome-scale assembly of the giantPleurodeles waltlgenome.</title>
        <authorList>
            <person name="Brown T."/>
            <person name="Elewa A."/>
            <person name="Iarovenko S."/>
            <person name="Subramanian E."/>
            <person name="Araus A.J."/>
            <person name="Petzold A."/>
            <person name="Susuki M."/>
            <person name="Suzuki K.-i.T."/>
            <person name="Hayashi T."/>
            <person name="Toyoda A."/>
            <person name="Oliveira C."/>
            <person name="Osipova E."/>
            <person name="Leigh N.D."/>
            <person name="Simon A."/>
            <person name="Yun M.H."/>
        </authorList>
    </citation>
    <scope>NUCLEOTIDE SEQUENCE</scope>
    <source>
        <strain evidence="1">20211129_DDA</strain>
        <tissue evidence="1">Liver</tissue>
    </source>
</reference>